<gene>
    <name evidence="1" type="ORF">DI555_21940</name>
</gene>
<dbReference type="Proteomes" id="UP000249082">
    <property type="component" value="Unassembled WGS sequence"/>
</dbReference>
<protein>
    <submittedName>
        <fullName evidence="1">Uncharacterized protein</fullName>
    </submittedName>
</protein>
<reference evidence="1 2" key="1">
    <citation type="submission" date="2017-08" db="EMBL/GenBank/DDBJ databases">
        <title>Infants hospitalized years apart are colonized by the same room-sourced microbial strains.</title>
        <authorList>
            <person name="Brooks B."/>
            <person name="Olm M.R."/>
            <person name="Firek B.A."/>
            <person name="Baker R."/>
            <person name="Thomas B.C."/>
            <person name="Morowitz M.J."/>
            <person name="Banfield J.F."/>
        </authorList>
    </citation>
    <scope>NUCLEOTIDE SEQUENCE [LARGE SCALE GENOMIC DNA]</scope>
    <source>
        <strain evidence="1">S2_005_002_R2_33</strain>
    </source>
</reference>
<dbReference type="AlphaFoldDB" id="A0A2W5NJF5"/>
<comment type="caution">
    <text evidence="1">The sequence shown here is derived from an EMBL/GenBank/DDBJ whole genome shotgun (WGS) entry which is preliminary data.</text>
</comment>
<accession>A0A2W5NJF5</accession>
<evidence type="ECO:0000313" key="2">
    <source>
        <dbReference type="Proteomes" id="UP000249082"/>
    </source>
</evidence>
<proteinExistence type="predicted"/>
<sequence length="169" mass="19267">MDPKTDAAHERASDGEMTQIFDADQAARKSQAIDWSIVSQDDQVRRVRTQVLLDEGRLNSAEDFYHAAFVFQHGDLPEDFLKAHALAVVAAARGKPEAAWIAAATLDRYLQRIGQPQIYGTQYQRRDAQDWTQEPYRRDLLSDALRDATGVPTISRQEERLEDLKQRAR</sequence>
<organism evidence="1 2">
    <name type="scientific">Novosphingobium pentaromativorans</name>
    <dbReference type="NCBI Taxonomy" id="205844"/>
    <lineage>
        <taxon>Bacteria</taxon>
        <taxon>Pseudomonadati</taxon>
        <taxon>Pseudomonadota</taxon>
        <taxon>Alphaproteobacteria</taxon>
        <taxon>Sphingomonadales</taxon>
        <taxon>Sphingomonadaceae</taxon>
        <taxon>Novosphingobium</taxon>
    </lineage>
</organism>
<dbReference type="EMBL" id="QFPX01000031">
    <property type="protein sequence ID" value="PZQ50965.1"/>
    <property type="molecule type" value="Genomic_DNA"/>
</dbReference>
<evidence type="ECO:0000313" key="1">
    <source>
        <dbReference type="EMBL" id="PZQ50965.1"/>
    </source>
</evidence>
<name>A0A2W5NJF5_9SPHN</name>